<proteinExistence type="predicted"/>
<sequence length="136" mass="16181">MQSFEFHSVEKRKQRLRERMRRKAAAEKMERRLDRILGSVYNLDGVNIKKDEGSFQGEEAERKISQISSYGTTHSTVFRRTKRGTERLVSFRPVPSRPTYQTSGRNGTERDGTRRDGTEREQRCHWMETRRKKKET</sequence>
<accession>A0A498HXC2</accession>
<organism evidence="2 3">
    <name type="scientific">Malus domestica</name>
    <name type="common">Apple</name>
    <name type="synonym">Pyrus malus</name>
    <dbReference type="NCBI Taxonomy" id="3750"/>
    <lineage>
        <taxon>Eukaryota</taxon>
        <taxon>Viridiplantae</taxon>
        <taxon>Streptophyta</taxon>
        <taxon>Embryophyta</taxon>
        <taxon>Tracheophyta</taxon>
        <taxon>Spermatophyta</taxon>
        <taxon>Magnoliopsida</taxon>
        <taxon>eudicotyledons</taxon>
        <taxon>Gunneridae</taxon>
        <taxon>Pentapetalae</taxon>
        <taxon>rosids</taxon>
        <taxon>fabids</taxon>
        <taxon>Rosales</taxon>
        <taxon>Rosaceae</taxon>
        <taxon>Amygdaloideae</taxon>
        <taxon>Maleae</taxon>
        <taxon>Malus</taxon>
    </lineage>
</organism>
<protein>
    <submittedName>
        <fullName evidence="2">Uncharacterized protein</fullName>
    </submittedName>
</protein>
<dbReference type="AlphaFoldDB" id="A0A498HXC2"/>
<evidence type="ECO:0000313" key="3">
    <source>
        <dbReference type="Proteomes" id="UP000290289"/>
    </source>
</evidence>
<keyword evidence="3" id="KW-1185">Reference proteome</keyword>
<comment type="caution">
    <text evidence="2">The sequence shown here is derived from an EMBL/GenBank/DDBJ whole genome shotgun (WGS) entry which is preliminary data.</text>
</comment>
<feature type="compositionally biased region" description="Basic and acidic residues" evidence="1">
    <location>
        <begin position="107"/>
        <end position="136"/>
    </location>
</feature>
<gene>
    <name evidence="2" type="ORF">DVH24_018994</name>
</gene>
<dbReference type="Proteomes" id="UP000290289">
    <property type="component" value="Chromosome 14"/>
</dbReference>
<evidence type="ECO:0000256" key="1">
    <source>
        <dbReference type="SAM" id="MobiDB-lite"/>
    </source>
</evidence>
<evidence type="ECO:0000313" key="2">
    <source>
        <dbReference type="EMBL" id="RXH76106.1"/>
    </source>
</evidence>
<feature type="region of interest" description="Disordered" evidence="1">
    <location>
        <begin position="90"/>
        <end position="136"/>
    </location>
</feature>
<reference evidence="2 3" key="1">
    <citation type="submission" date="2018-10" db="EMBL/GenBank/DDBJ databases">
        <title>A high-quality apple genome assembly.</title>
        <authorList>
            <person name="Hu J."/>
        </authorList>
    </citation>
    <scope>NUCLEOTIDE SEQUENCE [LARGE SCALE GENOMIC DNA]</scope>
    <source>
        <strain evidence="3">cv. HFTH1</strain>
        <tissue evidence="2">Young leaf</tissue>
    </source>
</reference>
<name>A0A498HXC2_MALDO</name>
<dbReference type="EMBL" id="RDQH01000340">
    <property type="protein sequence ID" value="RXH76106.1"/>
    <property type="molecule type" value="Genomic_DNA"/>
</dbReference>